<dbReference type="Pfam" id="PF00107">
    <property type="entry name" value="ADH_zinc_N"/>
    <property type="match status" value="1"/>
</dbReference>
<dbReference type="InterPro" id="IPR014189">
    <property type="entry name" value="Quinone_OxRdtase_PIG3"/>
</dbReference>
<dbReference type="Gene3D" id="3.40.50.720">
    <property type="entry name" value="NAD(P)-binding Rossmann-like Domain"/>
    <property type="match status" value="1"/>
</dbReference>
<dbReference type="NCBIfam" id="TIGR02824">
    <property type="entry name" value="quinone_pig3"/>
    <property type="match status" value="1"/>
</dbReference>
<reference evidence="4 5" key="1">
    <citation type="submission" date="2016-10" db="EMBL/GenBank/DDBJ databases">
        <authorList>
            <person name="de Groot N.N."/>
        </authorList>
    </citation>
    <scope>NUCLEOTIDE SEQUENCE [LARGE SCALE GENOMIC DNA]</scope>
    <source>
        <strain evidence="4 5">DSM 20581</strain>
    </source>
</reference>
<dbReference type="InterPro" id="IPR011032">
    <property type="entry name" value="GroES-like_sf"/>
</dbReference>
<dbReference type="PANTHER" id="PTHR48106:SF18">
    <property type="entry name" value="QUINONE OXIDOREDUCTASE PIG3"/>
    <property type="match status" value="1"/>
</dbReference>
<dbReference type="InterPro" id="IPR013149">
    <property type="entry name" value="ADH-like_C"/>
</dbReference>
<dbReference type="SUPFAM" id="SSF50129">
    <property type="entry name" value="GroES-like"/>
    <property type="match status" value="1"/>
</dbReference>
<organism evidence="4 5">
    <name type="scientific">Desemzia incerta</name>
    <dbReference type="NCBI Taxonomy" id="82801"/>
    <lineage>
        <taxon>Bacteria</taxon>
        <taxon>Bacillati</taxon>
        <taxon>Bacillota</taxon>
        <taxon>Bacilli</taxon>
        <taxon>Lactobacillales</taxon>
        <taxon>Carnobacteriaceae</taxon>
        <taxon>Desemzia</taxon>
    </lineage>
</organism>
<dbReference type="EMBL" id="FOXW01000009">
    <property type="protein sequence ID" value="SFQ44887.1"/>
    <property type="molecule type" value="Genomic_DNA"/>
</dbReference>
<dbReference type="RefSeq" id="WP_092481101.1">
    <property type="nucleotide sequence ID" value="NZ_FOXW01000009.1"/>
</dbReference>
<dbReference type="OrthoDB" id="9792162at2"/>
<sequence length="327" mass="35987">MKAVSIKQPGSAEELVIEDREKPVAREGELLVKVAASAINRTDILKRESNQLQPPYPILGVEMAGVVEENNSGNPGFAPGTRVASLVNNGSYAEYVTIPVERAIVLPDEFSFEEGTAIPEVFLTAYQTLYWLGELKEGETVLIHAGGSGVGTAAIQLAKVLTKATVITTAGSQEKLDFCKSLGADAAINYKTEDFSERVEEVTQGRGVDLILDFVGASYWEKNFRSIKVDGRWIVIGTLGGAVIKEMNLWELMGKRITLKGTLLTARSDEYKAELTADFVKDALPHFKNKKIHPIIDRVFPFEEVQEAHRYMESNKNIGKIILSLDK</sequence>
<evidence type="ECO:0000313" key="5">
    <source>
        <dbReference type="Proteomes" id="UP000199136"/>
    </source>
</evidence>
<name>A0A1I5YLW4_9LACT</name>
<keyword evidence="1" id="KW-0521">NADP</keyword>
<evidence type="ECO:0000259" key="3">
    <source>
        <dbReference type="SMART" id="SM00829"/>
    </source>
</evidence>
<dbReference type="GO" id="GO:0016651">
    <property type="term" value="F:oxidoreductase activity, acting on NAD(P)H"/>
    <property type="evidence" value="ECO:0007669"/>
    <property type="project" value="TreeGrafter"/>
</dbReference>
<dbReference type="GO" id="GO:0070402">
    <property type="term" value="F:NADPH binding"/>
    <property type="evidence" value="ECO:0007669"/>
    <property type="project" value="TreeGrafter"/>
</dbReference>
<dbReference type="InterPro" id="IPR013154">
    <property type="entry name" value="ADH-like_N"/>
</dbReference>
<protein>
    <submittedName>
        <fullName evidence="4">Putative NAD(P)H quinone oxidoreductase, PIG3 family</fullName>
    </submittedName>
</protein>
<dbReference type="Pfam" id="PF08240">
    <property type="entry name" value="ADH_N"/>
    <property type="match status" value="1"/>
</dbReference>
<evidence type="ECO:0000256" key="1">
    <source>
        <dbReference type="ARBA" id="ARBA00022857"/>
    </source>
</evidence>
<dbReference type="STRING" id="82801.SAMN04488506_2090"/>
<dbReference type="PANTHER" id="PTHR48106">
    <property type="entry name" value="QUINONE OXIDOREDUCTASE PIG3-RELATED"/>
    <property type="match status" value="1"/>
</dbReference>
<evidence type="ECO:0000313" key="4">
    <source>
        <dbReference type="EMBL" id="SFQ44887.1"/>
    </source>
</evidence>
<dbReference type="Gene3D" id="3.90.180.10">
    <property type="entry name" value="Medium-chain alcohol dehydrogenases, catalytic domain"/>
    <property type="match status" value="1"/>
</dbReference>
<keyword evidence="2" id="KW-0560">Oxidoreductase</keyword>
<dbReference type="InterPro" id="IPR020843">
    <property type="entry name" value="ER"/>
</dbReference>
<proteinExistence type="predicted"/>
<dbReference type="Proteomes" id="UP000199136">
    <property type="component" value="Unassembled WGS sequence"/>
</dbReference>
<keyword evidence="5" id="KW-1185">Reference proteome</keyword>
<evidence type="ECO:0000256" key="2">
    <source>
        <dbReference type="ARBA" id="ARBA00023002"/>
    </source>
</evidence>
<dbReference type="InterPro" id="IPR036291">
    <property type="entry name" value="NAD(P)-bd_dom_sf"/>
</dbReference>
<dbReference type="CDD" id="cd05276">
    <property type="entry name" value="p53_inducible_oxidoreductase"/>
    <property type="match status" value="1"/>
</dbReference>
<accession>A0A1I5YLW4</accession>
<feature type="domain" description="Enoyl reductase (ER)" evidence="3">
    <location>
        <begin position="10"/>
        <end position="323"/>
    </location>
</feature>
<dbReference type="AlphaFoldDB" id="A0A1I5YLW4"/>
<dbReference type="SUPFAM" id="SSF51735">
    <property type="entry name" value="NAD(P)-binding Rossmann-fold domains"/>
    <property type="match status" value="1"/>
</dbReference>
<dbReference type="SMART" id="SM00829">
    <property type="entry name" value="PKS_ER"/>
    <property type="match status" value="1"/>
</dbReference>
<gene>
    <name evidence="4" type="ORF">SAMN04488506_2090</name>
</gene>